<protein>
    <submittedName>
        <fullName evidence="1">Uncharacterized protein</fullName>
    </submittedName>
</protein>
<comment type="caution">
    <text evidence="1">The sequence shown here is derived from an EMBL/GenBank/DDBJ whole genome shotgun (WGS) entry which is preliminary data.</text>
</comment>
<gene>
    <name evidence="1" type="ORF">TcarDRAFT_1860</name>
</gene>
<evidence type="ECO:0000313" key="2">
    <source>
        <dbReference type="Proteomes" id="UP000005139"/>
    </source>
</evidence>
<organism evidence="1 2">
    <name type="scientific">Thermosinus carboxydivorans Nor1</name>
    <dbReference type="NCBI Taxonomy" id="401526"/>
    <lineage>
        <taxon>Bacteria</taxon>
        <taxon>Bacillati</taxon>
        <taxon>Bacillota</taxon>
        <taxon>Negativicutes</taxon>
        <taxon>Selenomonadales</taxon>
        <taxon>Sporomusaceae</taxon>
        <taxon>Thermosinus</taxon>
    </lineage>
</organism>
<accession>A1HPL0</accession>
<dbReference type="Proteomes" id="UP000005139">
    <property type="component" value="Unassembled WGS sequence"/>
</dbReference>
<dbReference type="EMBL" id="AAWL01000005">
    <property type="protein sequence ID" value="EAX47982.1"/>
    <property type="molecule type" value="Genomic_DNA"/>
</dbReference>
<dbReference type="AlphaFoldDB" id="A1HPL0"/>
<evidence type="ECO:0000313" key="1">
    <source>
        <dbReference type="EMBL" id="EAX47982.1"/>
    </source>
</evidence>
<reference evidence="1 2" key="1">
    <citation type="submission" date="2007-01" db="EMBL/GenBank/DDBJ databases">
        <title>Annotation of the draft genome assembly of Thermosinus carboxydivorans Nor1.</title>
        <authorList>
            <consortium name="US DOE Joint Genome Institute (JGI-ORNL)"/>
            <person name="Larimer F."/>
            <person name="Land M."/>
            <person name="Hauser L."/>
        </authorList>
    </citation>
    <scope>NUCLEOTIDE SEQUENCE [LARGE SCALE GENOMIC DNA]</scope>
    <source>
        <strain evidence="1 2">Nor1</strain>
    </source>
</reference>
<sequence length="65" mass="7467">MRLGKPQDHEAEEFVRENVRGIELYIHNSFASMEGSWDLEIDLEGFLFAKKLVLKGLPPQRSCCS</sequence>
<reference evidence="1 2" key="2">
    <citation type="submission" date="2007-01" db="EMBL/GenBank/DDBJ databases">
        <title>Sequencing of the draft genome and assembly of Thermosinus carboxydivorans Nor1.</title>
        <authorList>
            <consortium name="US DOE Joint Genome Institute (JGI-PGF)"/>
            <person name="Copeland A."/>
            <person name="Lucas S."/>
            <person name="Lapidus A."/>
            <person name="Barry K."/>
            <person name="Glavina del Rio T."/>
            <person name="Dalin E."/>
            <person name="Tice H."/>
            <person name="Bruce D."/>
            <person name="Pitluck S."/>
            <person name="Richardson P."/>
        </authorList>
    </citation>
    <scope>NUCLEOTIDE SEQUENCE [LARGE SCALE GENOMIC DNA]</scope>
    <source>
        <strain evidence="1 2">Nor1</strain>
    </source>
</reference>
<proteinExistence type="predicted"/>
<name>A1HPL0_9FIRM</name>
<keyword evidence="2" id="KW-1185">Reference proteome</keyword>